<feature type="region of interest" description="Disordered" evidence="4">
    <location>
        <begin position="1"/>
        <end position="25"/>
    </location>
</feature>
<dbReference type="GO" id="GO:0016491">
    <property type="term" value="F:oxidoreductase activity"/>
    <property type="evidence" value="ECO:0007669"/>
    <property type="project" value="UniProtKB-KW"/>
</dbReference>
<evidence type="ECO:0000256" key="1">
    <source>
        <dbReference type="ARBA" id="ARBA00006484"/>
    </source>
</evidence>
<comment type="similarity">
    <text evidence="1">Belongs to the short-chain dehydrogenases/reductases (SDR) family.</text>
</comment>
<sequence>MSLPNLQQFHKKPYPAISPSRPELSQEGRTVVITGGNSGIGYAIARGFITANAKCVIIIGRRPTVVDSAVVRLVEEAKQVGSKSTVQGRICDISDLASAAAFWTGLQNDDIHADVLVLNAATSGPAAPILESGLDGVWATFEANVRSTLDFTIRFYQQSVPASQKGMFLVNVSSCAGYMWNTMAPERPSYAMTKNASTLLIQQIAKDTIPDDMQIISFHPGAIATEEVTRRMGSDASMNVPFDDENLAGHFAVWAASMEARFLHGRFVWANWDIEEIKSGDVGKHIAKDANFLKVGIEGLSESMGSPMLSSEQVEAVSAMLQERRRKT</sequence>
<dbReference type="PRINTS" id="PR00081">
    <property type="entry name" value="GDHRDH"/>
</dbReference>
<dbReference type="EMBL" id="JAPVEA010000001">
    <property type="protein sequence ID" value="KAJ5464852.1"/>
    <property type="molecule type" value="Genomic_DNA"/>
</dbReference>
<dbReference type="CDD" id="cd05233">
    <property type="entry name" value="SDR_c"/>
    <property type="match status" value="1"/>
</dbReference>
<dbReference type="PANTHER" id="PTHR43618:SF8">
    <property type="entry name" value="7ALPHA-HYDROXYSTEROID DEHYDROGENASE"/>
    <property type="match status" value="1"/>
</dbReference>
<gene>
    <name evidence="5" type="ORF">N7458_000538</name>
</gene>
<accession>A0AAD6CGH9</accession>
<dbReference type="AlphaFoldDB" id="A0AAD6CGH9"/>
<dbReference type="SUPFAM" id="SSF51735">
    <property type="entry name" value="NAD(P)-binding Rossmann-fold domains"/>
    <property type="match status" value="1"/>
</dbReference>
<evidence type="ECO:0000256" key="2">
    <source>
        <dbReference type="ARBA" id="ARBA00022857"/>
    </source>
</evidence>
<dbReference type="InterPro" id="IPR002347">
    <property type="entry name" value="SDR_fam"/>
</dbReference>
<organism evidence="5 6">
    <name type="scientific">Penicillium daleae</name>
    <dbReference type="NCBI Taxonomy" id="63821"/>
    <lineage>
        <taxon>Eukaryota</taxon>
        <taxon>Fungi</taxon>
        <taxon>Dikarya</taxon>
        <taxon>Ascomycota</taxon>
        <taxon>Pezizomycotina</taxon>
        <taxon>Eurotiomycetes</taxon>
        <taxon>Eurotiomycetidae</taxon>
        <taxon>Eurotiales</taxon>
        <taxon>Aspergillaceae</taxon>
        <taxon>Penicillium</taxon>
    </lineage>
</organism>
<dbReference type="InterPro" id="IPR036291">
    <property type="entry name" value="NAD(P)-bd_dom_sf"/>
</dbReference>
<evidence type="ECO:0000256" key="4">
    <source>
        <dbReference type="SAM" id="MobiDB-lite"/>
    </source>
</evidence>
<dbReference type="RefSeq" id="XP_056771699.1">
    <property type="nucleotide sequence ID" value="XM_056903932.1"/>
</dbReference>
<keyword evidence="6" id="KW-1185">Reference proteome</keyword>
<name>A0AAD6CGH9_9EURO</name>
<dbReference type="Proteomes" id="UP001213681">
    <property type="component" value="Unassembled WGS sequence"/>
</dbReference>
<dbReference type="GeneID" id="81594175"/>
<comment type="caution">
    <text evidence="5">The sequence shown here is derived from an EMBL/GenBank/DDBJ whole genome shotgun (WGS) entry which is preliminary data.</text>
</comment>
<keyword evidence="3" id="KW-0560">Oxidoreductase</keyword>
<proteinExistence type="inferred from homology"/>
<evidence type="ECO:0000313" key="5">
    <source>
        <dbReference type="EMBL" id="KAJ5464852.1"/>
    </source>
</evidence>
<protein>
    <submittedName>
        <fullName evidence="5">NAD(P)-binding protein</fullName>
    </submittedName>
</protein>
<evidence type="ECO:0000256" key="3">
    <source>
        <dbReference type="ARBA" id="ARBA00023002"/>
    </source>
</evidence>
<dbReference type="PANTHER" id="PTHR43618">
    <property type="entry name" value="7-ALPHA-HYDROXYSTEROID DEHYDROGENASE"/>
    <property type="match status" value="1"/>
</dbReference>
<keyword evidence="2" id="KW-0521">NADP</keyword>
<dbReference type="Pfam" id="PF00106">
    <property type="entry name" value="adh_short"/>
    <property type="match status" value="1"/>
</dbReference>
<evidence type="ECO:0000313" key="6">
    <source>
        <dbReference type="Proteomes" id="UP001213681"/>
    </source>
</evidence>
<dbReference type="Gene3D" id="3.40.50.720">
    <property type="entry name" value="NAD(P)-binding Rossmann-like Domain"/>
    <property type="match status" value="1"/>
</dbReference>
<reference evidence="5" key="1">
    <citation type="submission" date="2022-12" db="EMBL/GenBank/DDBJ databases">
        <authorList>
            <person name="Petersen C."/>
        </authorList>
    </citation>
    <scope>NUCLEOTIDE SEQUENCE</scope>
    <source>
        <strain evidence="5">IBT 16125</strain>
    </source>
</reference>
<reference evidence="5" key="2">
    <citation type="journal article" date="2023" name="IMA Fungus">
        <title>Comparative genomic study of the Penicillium genus elucidates a diverse pangenome and 15 lateral gene transfer events.</title>
        <authorList>
            <person name="Petersen C."/>
            <person name="Sorensen T."/>
            <person name="Nielsen M.R."/>
            <person name="Sondergaard T.E."/>
            <person name="Sorensen J.L."/>
            <person name="Fitzpatrick D.A."/>
            <person name="Frisvad J.C."/>
            <person name="Nielsen K.L."/>
        </authorList>
    </citation>
    <scope>NUCLEOTIDE SEQUENCE</scope>
    <source>
        <strain evidence="5">IBT 16125</strain>
    </source>
</reference>
<dbReference type="InterPro" id="IPR052178">
    <property type="entry name" value="Sec_Metab_Biosynth_SDR"/>
</dbReference>